<dbReference type="HOGENOM" id="CLU_1648430_0_0_11"/>
<dbReference type="eggNOG" id="ENOG502ZHDF">
    <property type="taxonomic scope" value="Bacteria"/>
</dbReference>
<reference evidence="1 2" key="1">
    <citation type="journal article" date="2009" name="Genome Res.">
        <title>Complete genome of the cellulolytic thermophile Acidothermus cellulolyticus 11B provides insights into its ecophysiological and evolutionary adaptations.</title>
        <authorList>
            <person name="Barabote R.D."/>
            <person name="Xie G."/>
            <person name="Leu D.H."/>
            <person name="Normand P."/>
            <person name="Necsulea A."/>
            <person name="Daubin V."/>
            <person name="Medigue C."/>
            <person name="Adney W.S."/>
            <person name="Xu X.C."/>
            <person name="Lapidus A."/>
            <person name="Parales R.E."/>
            <person name="Detter C."/>
            <person name="Pujic P."/>
            <person name="Bruce D."/>
            <person name="Lavire C."/>
            <person name="Challacombe J.F."/>
            <person name="Brettin T.S."/>
            <person name="Berry A.M."/>
        </authorList>
    </citation>
    <scope>NUCLEOTIDE SEQUENCE [LARGE SCALE GENOMIC DNA]</scope>
    <source>
        <strain evidence="2">ATCC 43068 / DSM 8971 / 11B</strain>
    </source>
</reference>
<keyword evidence="2" id="KW-1185">Reference proteome</keyword>
<dbReference type="Proteomes" id="UP000008221">
    <property type="component" value="Chromosome"/>
</dbReference>
<protein>
    <submittedName>
        <fullName evidence="1">Uncharacterized protein</fullName>
    </submittedName>
</protein>
<dbReference type="EMBL" id="CP000481">
    <property type="protein sequence ID" value="ABK52505.1"/>
    <property type="molecule type" value="Genomic_DNA"/>
</dbReference>
<evidence type="ECO:0000313" key="1">
    <source>
        <dbReference type="EMBL" id="ABK52505.1"/>
    </source>
</evidence>
<gene>
    <name evidence="1" type="ordered locus">Acel_0732</name>
</gene>
<organism evidence="1 2">
    <name type="scientific">Acidothermus cellulolyticus (strain ATCC 43068 / DSM 8971 / 11B)</name>
    <dbReference type="NCBI Taxonomy" id="351607"/>
    <lineage>
        <taxon>Bacteria</taxon>
        <taxon>Bacillati</taxon>
        <taxon>Actinomycetota</taxon>
        <taxon>Actinomycetes</taxon>
        <taxon>Acidothermales</taxon>
        <taxon>Acidothermaceae</taxon>
        <taxon>Acidothermus</taxon>
    </lineage>
</organism>
<dbReference type="KEGG" id="ace:Acel_0732"/>
<dbReference type="OrthoDB" id="8183309at2"/>
<evidence type="ECO:0000313" key="2">
    <source>
        <dbReference type="Proteomes" id="UP000008221"/>
    </source>
</evidence>
<sequence length="160" mass="17783">MSDDADQSAAGSPESVAGSVVFLADVRLLRALSTILRTAVDLQRDAARVIDACLEPGGKTADLARLGGRVTSGYFRLREQLRSMPDHPLVREVDALVNYHQQIVEQAMLFGYRGFDAGREKVLRGWSDRLGAPAQRLRDVYVEVQRRLANREYQDGERPG</sequence>
<dbReference type="RefSeq" id="WP_011719568.1">
    <property type="nucleotide sequence ID" value="NC_008578.1"/>
</dbReference>
<accession>A0LSU5</accession>
<dbReference type="AlphaFoldDB" id="A0LSU5"/>
<proteinExistence type="predicted"/>
<dbReference type="InParanoid" id="A0LSU5"/>
<name>A0LSU5_ACIC1</name>